<dbReference type="eggNOG" id="COG1595">
    <property type="taxonomic scope" value="Bacteria"/>
</dbReference>
<protein>
    <submittedName>
        <fullName evidence="8">RNA polymerase, sigma-24 subunit, ECF subfamily</fullName>
    </submittedName>
</protein>
<dbReference type="InterPro" id="IPR007627">
    <property type="entry name" value="RNA_pol_sigma70_r2"/>
</dbReference>
<dbReference type="InterPro" id="IPR036388">
    <property type="entry name" value="WH-like_DNA-bd_sf"/>
</dbReference>
<evidence type="ECO:0000256" key="2">
    <source>
        <dbReference type="ARBA" id="ARBA00023015"/>
    </source>
</evidence>
<dbReference type="InterPro" id="IPR039425">
    <property type="entry name" value="RNA_pol_sigma-70-like"/>
</dbReference>
<gene>
    <name evidence="8" type="ORF">Krac_7518</name>
</gene>
<dbReference type="InterPro" id="IPR013324">
    <property type="entry name" value="RNA_pol_sigma_r3/r4-like"/>
</dbReference>
<keyword evidence="2" id="KW-0805">Transcription regulation</keyword>
<dbReference type="EMBL" id="ADVG01000002">
    <property type="protein sequence ID" value="EFH86227.1"/>
    <property type="molecule type" value="Genomic_DNA"/>
</dbReference>
<dbReference type="InParanoid" id="D6TKC7"/>
<evidence type="ECO:0000259" key="7">
    <source>
        <dbReference type="Pfam" id="PF08281"/>
    </source>
</evidence>
<dbReference type="Gene3D" id="1.10.1740.10">
    <property type="match status" value="1"/>
</dbReference>
<dbReference type="SUPFAM" id="SSF88946">
    <property type="entry name" value="Sigma2 domain of RNA polymerase sigma factors"/>
    <property type="match status" value="1"/>
</dbReference>
<evidence type="ECO:0000259" key="6">
    <source>
        <dbReference type="Pfam" id="PF04542"/>
    </source>
</evidence>
<dbReference type="Proteomes" id="UP000004508">
    <property type="component" value="Unassembled WGS sequence"/>
</dbReference>
<dbReference type="AlphaFoldDB" id="D6TKC7"/>
<keyword evidence="3" id="KW-0731">Sigma factor</keyword>
<dbReference type="Gene3D" id="1.10.10.10">
    <property type="entry name" value="Winged helix-like DNA-binding domain superfamily/Winged helix DNA-binding domain"/>
    <property type="match status" value="1"/>
</dbReference>
<dbReference type="STRING" id="485913.Krac_7518"/>
<name>D6TKC7_KTERA</name>
<comment type="similarity">
    <text evidence="1">Belongs to the sigma-70 factor family. ECF subfamily.</text>
</comment>
<keyword evidence="4" id="KW-0238">DNA-binding</keyword>
<dbReference type="GO" id="GO:0003677">
    <property type="term" value="F:DNA binding"/>
    <property type="evidence" value="ECO:0007669"/>
    <property type="project" value="UniProtKB-KW"/>
</dbReference>
<dbReference type="Pfam" id="PF08281">
    <property type="entry name" value="Sigma70_r4_2"/>
    <property type="match status" value="1"/>
</dbReference>
<sequence length="189" mass="21955">MLHKGNMDVPIPLPLWGDASLCAQLYRECAPKLLAYLRRHVPAQEDAEDLLLEVFLSALEHEARLANLDEDERRAWLGTVARNRVFDFHRRTRKRSILPLERAEDTPGHSWEQPENMALRRETYTTLHNSIQNLSAIQQEILQLRFILGLRSTEIARVLHKREGAVRTMLSRTLNTLRDLYKQKEGGVQ</sequence>
<dbReference type="SUPFAM" id="SSF88659">
    <property type="entry name" value="Sigma3 and sigma4 domains of RNA polymerase sigma factors"/>
    <property type="match status" value="1"/>
</dbReference>
<evidence type="ECO:0000256" key="1">
    <source>
        <dbReference type="ARBA" id="ARBA00010641"/>
    </source>
</evidence>
<dbReference type="InterPro" id="IPR013249">
    <property type="entry name" value="RNA_pol_sigma70_r4_t2"/>
</dbReference>
<evidence type="ECO:0000256" key="3">
    <source>
        <dbReference type="ARBA" id="ARBA00023082"/>
    </source>
</evidence>
<feature type="domain" description="RNA polymerase sigma-70 region 2" evidence="6">
    <location>
        <begin position="25"/>
        <end position="94"/>
    </location>
</feature>
<dbReference type="GO" id="GO:0006352">
    <property type="term" value="P:DNA-templated transcription initiation"/>
    <property type="evidence" value="ECO:0007669"/>
    <property type="project" value="InterPro"/>
</dbReference>
<dbReference type="Pfam" id="PF04542">
    <property type="entry name" value="Sigma70_r2"/>
    <property type="match status" value="1"/>
</dbReference>
<accession>D6TKC7</accession>
<dbReference type="InterPro" id="IPR013325">
    <property type="entry name" value="RNA_pol_sigma_r2"/>
</dbReference>
<dbReference type="InterPro" id="IPR014284">
    <property type="entry name" value="RNA_pol_sigma-70_dom"/>
</dbReference>
<comment type="caution">
    <text evidence="8">The sequence shown here is derived from an EMBL/GenBank/DDBJ whole genome shotgun (WGS) entry which is preliminary data.</text>
</comment>
<dbReference type="PANTHER" id="PTHR43133">
    <property type="entry name" value="RNA POLYMERASE ECF-TYPE SIGMA FACTO"/>
    <property type="match status" value="1"/>
</dbReference>
<evidence type="ECO:0000313" key="9">
    <source>
        <dbReference type="Proteomes" id="UP000004508"/>
    </source>
</evidence>
<evidence type="ECO:0000256" key="5">
    <source>
        <dbReference type="ARBA" id="ARBA00023163"/>
    </source>
</evidence>
<feature type="domain" description="RNA polymerase sigma factor 70 region 4 type 2" evidence="7">
    <location>
        <begin position="127"/>
        <end position="176"/>
    </location>
</feature>
<dbReference type="NCBIfam" id="TIGR02937">
    <property type="entry name" value="sigma70-ECF"/>
    <property type="match status" value="1"/>
</dbReference>
<keyword evidence="5" id="KW-0804">Transcription</keyword>
<keyword evidence="9" id="KW-1185">Reference proteome</keyword>
<reference evidence="8 9" key="1">
    <citation type="journal article" date="2011" name="Stand. Genomic Sci.">
        <title>Non-contiguous finished genome sequence and contextual data of the filamentous soil bacterium Ktedonobacter racemifer type strain (SOSP1-21).</title>
        <authorList>
            <person name="Chang Y.J."/>
            <person name="Land M."/>
            <person name="Hauser L."/>
            <person name="Chertkov O."/>
            <person name="Del Rio T.G."/>
            <person name="Nolan M."/>
            <person name="Copeland A."/>
            <person name="Tice H."/>
            <person name="Cheng J.F."/>
            <person name="Lucas S."/>
            <person name="Han C."/>
            <person name="Goodwin L."/>
            <person name="Pitluck S."/>
            <person name="Ivanova N."/>
            <person name="Ovchinikova G."/>
            <person name="Pati A."/>
            <person name="Chen A."/>
            <person name="Palaniappan K."/>
            <person name="Mavromatis K."/>
            <person name="Liolios K."/>
            <person name="Brettin T."/>
            <person name="Fiebig A."/>
            <person name="Rohde M."/>
            <person name="Abt B."/>
            <person name="Goker M."/>
            <person name="Detter J.C."/>
            <person name="Woyke T."/>
            <person name="Bristow J."/>
            <person name="Eisen J.A."/>
            <person name="Markowitz V."/>
            <person name="Hugenholtz P."/>
            <person name="Kyrpides N.C."/>
            <person name="Klenk H.P."/>
            <person name="Lapidus A."/>
        </authorList>
    </citation>
    <scope>NUCLEOTIDE SEQUENCE [LARGE SCALE GENOMIC DNA]</scope>
    <source>
        <strain evidence="9">DSM 44963</strain>
    </source>
</reference>
<evidence type="ECO:0000313" key="8">
    <source>
        <dbReference type="EMBL" id="EFH86227.1"/>
    </source>
</evidence>
<dbReference type="GO" id="GO:0016987">
    <property type="term" value="F:sigma factor activity"/>
    <property type="evidence" value="ECO:0007669"/>
    <property type="project" value="UniProtKB-KW"/>
</dbReference>
<evidence type="ECO:0000256" key="4">
    <source>
        <dbReference type="ARBA" id="ARBA00023125"/>
    </source>
</evidence>
<organism evidence="8 9">
    <name type="scientific">Ktedonobacter racemifer DSM 44963</name>
    <dbReference type="NCBI Taxonomy" id="485913"/>
    <lineage>
        <taxon>Bacteria</taxon>
        <taxon>Bacillati</taxon>
        <taxon>Chloroflexota</taxon>
        <taxon>Ktedonobacteria</taxon>
        <taxon>Ktedonobacterales</taxon>
        <taxon>Ktedonobacteraceae</taxon>
        <taxon>Ktedonobacter</taxon>
    </lineage>
</organism>
<dbReference type="PANTHER" id="PTHR43133:SF52">
    <property type="entry name" value="ECF RNA POLYMERASE SIGMA FACTOR SIGL"/>
    <property type="match status" value="1"/>
</dbReference>
<proteinExistence type="inferred from homology"/>